<evidence type="ECO:0000313" key="2">
    <source>
        <dbReference type="EMBL" id="PIL24413.1"/>
    </source>
</evidence>
<proteinExistence type="predicted"/>
<comment type="caution">
    <text evidence="2">The sequence shown here is derived from an EMBL/GenBank/DDBJ whole genome shotgun (WGS) entry which is preliminary data.</text>
</comment>
<gene>
    <name evidence="2" type="ORF">GSI_14167</name>
</gene>
<dbReference type="InterPro" id="IPR046528">
    <property type="entry name" value="DUF6593"/>
</dbReference>
<feature type="domain" description="DUF6593" evidence="1">
    <location>
        <begin position="9"/>
        <end position="199"/>
    </location>
</feature>
<dbReference type="EMBL" id="AYKW01000067">
    <property type="protein sequence ID" value="PIL24413.1"/>
    <property type="molecule type" value="Genomic_DNA"/>
</dbReference>
<protein>
    <recommendedName>
        <fullName evidence="1">DUF6593 domain-containing protein</fullName>
    </recommendedName>
</protein>
<evidence type="ECO:0000313" key="3">
    <source>
        <dbReference type="Proteomes" id="UP000230002"/>
    </source>
</evidence>
<dbReference type="Pfam" id="PF20236">
    <property type="entry name" value="DUF6593"/>
    <property type="match status" value="1"/>
</dbReference>
<dbReference type="AlphaFoldDB" id="A0A2G8RSE3"/>
<accession>A0A2G8RSE3</accession>
<name>A0A2G8RSE3_9APHY</name>
<evidence type="ECO:0000259" key="1">
    <source>
        <dbReference type="Pfam" id="PF20236"/>
    </source>
</evidence>
<dbReference type="OrthoDB" id="3258136at2759"/>
<dbReference type="Proteomes" id="UP000230002">
    <property type="component" value="Unassembled WGS sequence"/>
</dbReference>
<organism evidence="2 3">
    <name type="scientific">Ganoderma sinense ZZ0214-1</name>
    <dbReference type="NCBI Taxonomy" id="1077348"/>
    <lineage>
        <taxon>Eukaryota</taxon>
        <taxon>Fungi</taxon>
        <taxon>Dikarya</taxon>
        <taxon>Basidiomycota</taxon>
        <taxon>Agaricomycotina</taxon>
        <taxon>Agaricomycetes</taxon>
        <taxon>Polyporales</taxon>
        <taxon>Polyporaceae</taxon>
        <taxon>Ganoderma</taxon>
    </lineage>
</organism>
<sequence>MLLKVTSPDIHNTALLDCATNEVLYRTTTSPVSPGLPGPSRSRTSLASTFSRASSSRSYEKLPACDLNTTAVLDSDGDTVAEIVWEGHNATIIRIQDEELRGTTELFDAAFARVLPDETILPTRMEYTWRITAEGLTLLDDDDEVVGRLYSDCALVKGRPVPALPLQPGNSKGADYLELENLPSDELLEVIVTYLLVTPLRERLYSISRYVYAPQRRRTLAALRLHASRSFANLRDSLSLRRAARAPAPSKQ</sequence>
<reference evidence="2 3" key="1">
    <citation type="journal article" date="2015" name="Sci. Rep.">
        <title>Chromosome-level genome map provides insights into diverse defense mechanisms in the medicinal fungus Ganoderma sinense.</title>
        <authorList>
            <person name="Zhu Y."/>
            <person name="Xu J."/>
            <person name="Sun C."/>
            <person name="Zhou S."/>
            <person name="Xu H."/>
            <person name="Nelson D.R."/>
            <person name="Qian J."/>
            <person name="Song J."/>
            <person name="Luo H."/>
            <person name="Xiang L."/>
            <person name="Li Y."/>
            <person name="Xu Z."/>
            <person name="Ji A."/>
            <person name="Wang L."/>
            <person name="Lu S."/>
            <person name="Hayward A."/>
            <person name="Sun W."/>
            <person name="Li X."/>
            <person name="Schwartz D.C."/>
            <person name="Wang Y."/>
            <person name="Chen S."/>
        </authorList>
    </citation>
    <scope>NUCLEOTIDE SEQUENCE [LARGE SCALE GENOMIC DNA]</scope>
    <source>
        <strain evidence="2 3">ZZ0214-1</strain>
    </source>
</reference>
<dbReference type="STRING" id="1077348.A0A2G8RSE3"/>
<keyword evidence="3" id="KW-1185">Reference proteome</keyword>